<dbReference type="EMBL" id="JAVREJ010000042">
    <property type="protein sequence ID" value="MDT0353734.1"/>
    <property type="molecule type" value="Genomic_DNA"/>
</dbReference>
<proteinExistence type="predicted"/>
<dbReference type="Proteomes" id="UP001183202">
    <property type="component" value="Unassembled WGS sequence"/>
</dbReference>
<comment type="caution">
    <text evidence="2">The sequence shown here is derived from an EMBL/GenBank/DDBJ whole genome shotgun (WGS) entry which is preliminary data.</text>
</comment>
<evidence type="ECO:0000256" key="1">
    <source>
        <dbReference type="SAM" id="MobiDB-lite"/>
    </source>
</evidence>
<accession>A0ABU2NIK5</accession>
<feature type="region of interest" description="Disordered" evidence="1">
    <location>
        <begin position="101"/>
        <end position="130"/>
    </location>
</feature>
<keyword evidence="3" id="KW-1185">Reference proteome</keyword>
<evidence type="ECO:0000313" key="2">
    <source>
        <dbReference type="EMBL" id="MDT0353734.1"/>
    </source>
</evidence>
<protein>
    <recommendedName>
        <fullName evidence="4">Phage terminase, small subunit, putative, P27 family</fullName>
    </recommendedName>
</protein>
<evidence type="ECO:0008006" key="4">
    <source>
        <dbReference type="Google" id="ProtNLM"/>
    </source>
</evidence>
<name>A0ABU2NIK5_9PSEU</name>
<organism evidence="2 3">
    <name type="scientific">Pseudonocardia charpentierae</name>
    <dbReference type="NCBI Taxonomy" id="3075545"/>
    <lineage>
        <taxon>Bacteria</taxon>
        <taxon>Bacillati</taxon>
        <taxon>Actinomycetota</taxon>
        <taxon>Actinomycetes</taxon>
        <taxon>Pseudonocardiales</taxon>
        <taxon>Pseudonocardiaceae</taxon>
        <taxon>Pseudonocardia</taxon>
    </lineage>
</organism>
<reference evidence="3" key="1">
    <citation type="submission" date="2023-07" db="EMBL/GenBank/DDBJ databases">
        <title>30 novel species of actinomycetes from the DSMZ collection.</title>
        <authorList>
            <person name="Nouioui I."/>
        </authorList>
    </citation>
    <scope>NUCLEOTIDE SEQUENCE [LARGE SCALE GENOMIC DNA]</scope>
    <source>
        <strain evidence="3">DSM 45834</strain>
    </source>
</reference>
<evidence type="ECO:0000313" key="3">
    <source>
        <dbReference type="Proteomes" id="UP001183202"/>
    </source>
</evidence>
<sequence>MTADDDQQLPIPPGLGKRGRAFWDKITGEYAPSPDEAEILTEVCRLLDQCDHLAAVVHRDGLMVEGSVGQQRLHPALPELRGCRIALGRLMAQLQLDGSELDSPGVAQRKAATASRWENTPRGATVSDAARRAASIRWKGKAGHSA</sequence>
<gene>
    <name evidence="2" type="ORF">RM445_30020</name>
</gene>
<dbReference type="RefSeq" id="WP_311560244.1">
    <property type="nucleotide sequence ID" value="NZ_JAVREJ010000042.1"/>
</dbReference>